<dbReference type="PANTHER" id="PTHR30511:SF3">
    <property type="entry name" value="LYSINE RACEMASE"/>
    <property type="match status" value="1"/>
</dbReference>
<evidence type="ECO:0000259" key="4">
    <source>
        <dbReference type="Pfam" id="PF01168"/>
    </source>
</evidence>
<dbReference type="AlphaFoldDB" id="A0A7L6N2P1"/>
<dbReference type="CDD" id="cd06815">
    <property type="entry name" value="PLPDE_III_AR_like_1"/>
    <property type="match status" value="1"/>
</dbReference>
<keyword evidence="2" id="KW-0663">Pyridoxal phosphate</keyword>
<dbReference type="GO" id="GO:0008784">
    <property type="term" value="F:alanine racemase activity"/>
    <property type="evidence" value="ECO:0007669"/>
    <property type="project" value="TreeGrafter"/>
</dbReference>
<sequence length="352" mass="39801">MYPRVIINQKNILENAKRMVSLAKDNHIFDIMAIVKVFAGHLDFLKELAETGVTYIGDSRIQNLKKIQDIKLPKILVRLPMLSEIDEVIQFADVSLNSEIKTIIELNKASKIANKIHQIILMFDLGDLREGIYYKSDYLDVIDQILKLDHIELLGIGTNLTCYGGLVPDQEILNRLVKIKNHIESHFNCKLQIISGGNSSTVTLFGKNQIPKEINSLRLGESIFFGKETSYSTEISHFNHDNFILEAQIIEWQIKPSFPDGPTSINSFGEKVDIKDLGPMKRAILAIGKQDVILSNLSPVDKNINIIGGSSDHLIIDITNANYELGDIIRFNLNYPALLHLMNSDYVEKVFR</sequence>
<dbReference type="Gene3D" id="3.20.20.10">
    <property type="entry name" value="Alanine racemase"/>
    <property type="match status" value="1"/>
</dbReference>
<keyword evidence="3" id="KW-0413">Isomerase</keyword>
<dbReference type="RefSeq" id="WP_312031791.1">
    <property type="nucleotide sequence ID" value="NZ_CP051151.1"/>
</dbReference>
<protein>
    <submittedName>
        <fullName evidence="5">Alanine/ornithine racemase family PLP-dependent enzyme</fullName>
    </submittedName>
</protein>
<dbReference type="InterPro" id="IPR001608">
    <property type="entry name" value="Ala_racemase_N"/>
</dbReference>
<dbReference type="EMBL" id="CP051151">
    <property type="protein sequence ID" value="QLY39325.1"/>
    <property type="molecule type" value="Genomic_DNA"/>
</dbReference>
<dbReference type="InterPro" id="IPR000821">
    <property type="entry name" value="Ala_racemase"/>
</dbReference>
<evidence type="ECO:0000256" key="3">
    <source>
        <dbReference type="ARBA" id="ARBA00023235"/>
    </source>
</evidence>
<gene>
    <name evidence="5" type="ORF">HF295_00020</name>
</gene>
<dbReference type="GO" id="GO:0030170">
    <property type="term" value="F:pyridoxal phosphate binding"/>
    <property type="evidence" value="ECO:0007669"/>
    <property type="project" value="TreeGrafter"/>
</dbReference>
<dbReference type="GO" id="GO:0005829">
    <property type="term" value="C:cytosol"/>
    <property type="evidence" value="ECO:0007669"/>
    <property type="project" value="TreeGrafter"/>
</dbReference>
<dbReference type="KEGG" id="tbk:HF295_00020"/>
<dbReference type="PANTHER" id="PTHR30511">
    <property type="entry name" value="ALANINE RACEMASE"/>
    <property type="match status" value="1"/>
</dbReference>
<accession>A0A7L6N2P1</accession>
<evidence type="ECO:0000313" key="6">
    <source>
        <dbReference type="Proteomes" id="UP000512167"/>
    </source>
</evidence>
<dbReference type="Proteomes" id="UP000512167">
    <property type="component" value="Chromosome"/>
</dbReference>
<organism evidence="5 6">
    <name type="scientific">Hujiaoplasma nucleasis</name>
    <dbReference type="NCBI Taxonomy" id="2725268"/>
    <lineage>
        <taxon>Bacteria</taxon>
        <taxon>Bacillati</taxon>
        <taxon>Mycoplasmatota</taxon>
        <taxon>Mollicutes</taxon>
        <taxon>Candidatus Izemoplasmatales</taxon>
        <taxon>Hujiaoplasmataceae</taxon>
        <taxon>Hujiaoplasma</taxon>
    </lineage>
</organism>
<comment type="cofactor">
    <cofactor evidence="1">
        <name>pyridoxal 5'-phosphate</name>
        <dbReference type="ChEBI" id="CHEBI:597326"/>
    </cofactor>
</comment>
<reference evidence="5 6" key="1">
    <citation type="submission" date="2020-04" db="EMBL/GenBank/DDBJ databases">
        <authorList>
            <person name="Zheng R.K."/>
            <person name="Sun C.M."/>
        </authorList>
    </citation>
    <scope>NUCLEOTIDE SEQUENCE [LARGE SCALE GENOMIC DNA]</scope>
    <source>
        <strain evidence="6">zrk29</strain>
    </source>
</reference>
<evidence type="ECO:0000313" key="5">
    <source>
        <dbReference type="EMBL" id="QLY39325.1"/>
    </source>
</evidence>
<dbReference type="InterPro" id="IPR029066">
    <property type="entry name" value="PLP-binding_barrel"/>
</dbReference>
<feature type="domain" description="Alanine racemase N-terminal" evidence="4">
    <location>
        <begin position="7"/>
        <end position="226"/>
    </location>
</feature>
<evidence type="ECO:0000256" key="1">
    <source>
        <dbReference type="ARBA" id="ARBA00001933"/>
    </source>
</evidence>
<dbReference type="Pfam" id="PF01168">
    <property type="entry name" value="Ala_racemase_N"/>
    <property type="match status" value="1"/>
</dbReference>
<name>A0A7L6N2P1_9MOLU</name>
<evidence type="ECO:0000256" key="2">
    <source>
        <dbReference type="ARBA" id="ARBA00022898"/>
    </source>
</evidence>
<dbReference type="SUPFAM" id="SSF51419">
    <property type="entry name" value="PLP-binding barrel"/>
    <property type="match status" value="1"/>
</dbReference>
<keyword evidence="6" id="KW-1185">Reference proteome</keyword>
<proteinExistence type="predicted"/>